<feature type="region of interest" description="Disordered" evidence="1">
    <location>
        <begin position="41"/>
        <end position="122"/>
    </location>
</feature>
<evidence type="ECO:0000313" key="4">
    <source>
        <dbReference type="Proteomes" id="UP000567179"/>
    </source>
</evidence>
<feature type="chain" id="PRO_5034157151" evidence="2">
    <location>
        <begin position="29"/>
        <end position="191"/>
    </location>
</feature>
<protein>
    <submittedName>
        <fullName evidence="3">Uncharacterized protein</fullName>
    </submittedName>
</protein>
<name>A0A8H5BQS0_9AGAR</name>
<dbReference type="EMBL" id="JAACJJ010000014">
    <property type="protein sequence ID" value="KAF5327875.1"/>
    <property type="molecule type" value="Genomic_DNA"/>
</dbReference>
<proteinExistence type="predicted"/>
<evidence type="ECO:0000256" key="1">
    <source>
        <dbReference type="SAM" id="MobiDB-lite"/>
    </source>
</evidence>
<gene>
    <name evidence="3" type="ORF">D9619_003927</name>
</gene>
<keyword evidence="4" id="KW-1185">Reference proteome</keyword>
<feature type="signal peptide" evidence="2">
    <location>
        <begin position="1"/>
        <end position="28"/>
    </location>
</feature>
<dbReference type="Proteomes" id="UP000567179">
    <property type="component" value="Unassembled WGS sequence"/>
</dbReference>
<accession>A0A8H5BQS0</accession>
<sequence>MFTRFNFFSITSVALALLLLSTGSEVEALVTPAGSDNILPAAPAPAPAPKPAPAPAPAPKPAPAPAPAPKPAPAPAPKPASPGGGTAKSPPGGAAKPNPPIGATPPAATNNPGGDNTPRTTGSVVSITASLSTAIRPSPTVITGGATGRPFETIISNGVAGSSGGSARRAVGMGLGVGAGLLLAGGLDMVV</sequence>
<evidence type="ECO:0000313" key="3">
    <source>
        <dbReference type="EMBL" id="KAF5327875.1"/>
    </source>
</evidence>
<comment type="caution">
    <text evidence="3">The sequence shown here is derived from an EMBL/GenBank/DDBJ whole genome shotgun (WGS) entry which is preliminary data.</text>
</comment>
<feature type="compositionally biased region" description="Pro residues" evidence="1">
    <location>
        <begin position="42"/>
        <end position="80"/>
    </location>
</feature>
<dbReference type="AlphaFoldDB" id="A0A8H5BQS0"/>
<organism evidence="3 4">
    <name type="scientific">Psilocybe cf. subviscida</name>
    <dbReference type="NCBI Taxonomy" id="2480587"/>
    <lineage>
        <taxon>Eukaryota</taxon>
        <taxon>Fungi</taxon>
        <taxon>Dikarya</taxon>
        <taxon>Basidiomycota</taxon>
        <taxon>Agaricomycotina</taxon>
        <taxon>Agaricomycetes</taxon>
        <taxon>Agaricomycetidae</taxon>
        <taxon>Agaricales</taxon>
        <taxon>Agaricineae</taxon>
        <taxon>Strophariaceae</taxon>
        <taxon>Psilocybe</taxon>
    </lineage>
</organism>
<feature type="compositionally biased region" description="Polar residues" evidence="1">
    <location>
        <begin position="107"/>
        <end position="122"/>
    </location>
</feature>
<keyword evidence="2" id="KW-0732">Signal</keyword>
<reference evidence="3 4" key="1">
    <citation type="journal article" date="2020" name="ISME J.">
        <title>Uncovering the hidden diversity of litter-decomposition mechanisms in mushroom-forming fungi.</title>
        <authorList>
            <person name="Floudas D."/>
            <person name="Bentzer J."/>
            <person name="Ahren D."/>
            <person name="Johansson T."/>
            <person name="Persson P."/>
            <person name="Tunlid A."/>
        </authorList>
    </citation>
    <scope>NUCLEOTIDE SEQUENCE [LARGE SCALE GENOMIC DNA]</scope>
    <source>
        <strain evidence="3 4">CBS 101986</strain>
    </source>
</reference>
<evidence type="ECO:0000256" key="2">
    <source>
        <dbReference type="SAM" id="SignalP"/>
    </source>
</evidence>